<feature type="transmembrane region" description="Helical" evidence="1">
    <location>
        <begin position="580"/>
        <end position="602"/>
    </location>
</feature>
<keyword evidence="1" id="KW-1133">Transmembrane helix</keyword>
<evidence type="ECO:0000259" key="2">
    <source>
        <dbReference type="Pfam" id="PF06808"/>
    </source>
</evidence>
<feature type="transmembrane region" description="Helical" evidence="1">
    <location>
        <begin position="35"/>
        <end position="56"/>
    </location>
</feature>
<comment type="caution">
    <text evidence="3">The sequence shown here is derived from an EMBL/GenBank/DDBJ whole genome shotgun (WGS) entry which is preliminary data.</text>
</comment>
<proteinExistence type="predicted"/>
<feature type="transmembrane region" description="Helical" evidence="1">
    <location>
        <begin position="416"/>
        <end position="437"/>
    </location>
</feature>
<protein>
    <submittedName>
        <fullName evidence="3">TRAP transporter permease</fullName>
    </submittedName>
</protein>
<feature type="transmembrane region" description="Helical" evidence="1">
    <location>
        <begin position="209"/>
        <end position="231"/>
    </location>
</feature>
<feature type="domain" description="TRAP C4-dicarboxylate transport system permease DctM subunit" evidence="2">
    <location>
        <begin position="225"/>
        <end position="513"/>
    </location>
</feature>
<feature type="transmembrane region" description="Helical" evidence="1">
    <location>
        <begin position="902"/>
        <end position="921"/>
    </location>
</feature>
<evidence type="ECO:0000313" key="3">
    <source>
        <dbReference type="EMBL" id="RYJ10687.1"/>
    </source>
</evidence>
<feature type="transmembrane region" description="Helical" evidence="1">
    <location>
        <begin position="516"/>
        <end position="539"/>
    </location>
</feature>
<feature type="domain" description="TRAP C4-dicarboxylate transport system permease DctM subunit" evidence="2">
    <location>
        <begin position="648"/>
        <end position="806"/>
    </location>
</feature>
<feature type="transmembrane region" description="Helical" evidence="1">
    <location>
        <begin position="657"/>
        <end position="677"/>
    </location>
</feature>
<keyword evidence="1" id="KW-0812">Transmembrane</keyword>
<dbReference type="Proteomes" id="UP000293535">
    <property type="component" value="Unassembled WGS sequence"/>
</dbReference>
<feature type="transmembrane region" description="Helical" evidence="1">
    <location>
        <begin position="292"/>
        <end position="313"/>
    </location>
</feature>
<feature type="transmembrane region" description="Helical" evidence="1">
    <location>
        <begin position="86"/>
        <end position="106"/>
    </location>
</feature>
<feature type="transmembrane region" description="Helical" evidence="1">
    <location>
        <begin position="868"/>
        <end position="890"/>
    </location>
</feature>
<dbReference type="NCBIfam" id="TIGR02123">
    <property type="entry name" value="TRAP_fused"/>
    <property type="match status" value="1"/>
</dbReference>
<name>A0A482TCL4_HALHI</name>
<dbReference type="PANTHER" id="PTHR43849:SF2">
    <property type="entry name" value="BLL3936 PROTEIN"/>
    <property type="match status" value="1"/>
</dbReference>
<feature type="transmembrane region" description="Helical" evidence="1">
    <location>
        <begin position="483"/>
        <end position="504"/>
    </location>
</feature>
<organism evidence="3 4">
    <name type="scientific">Haloarcula hispanica</name>
    <dbReference type="NCBI Taxonomy" id="51589"/>
    <lineage>
        <taxon>Archaea</taxon>
        <taxon>Methanobacteriati</taxon>
        <taxon>Methanobacteriota</taxon>
        <taxon>Stenosarchaea group</taxon>
        <taxon>Halobacteria</taxon>
        <taxon>Halobacteriales</taxon>
        <taxon>Haloarculaceae</taxon>
        <taxon>Haloarcula</taxon>
    </lineage>
</organism>
<feature type="transmembrane region" description="Helical" evidence="1">
    <location>
        <begin position="157"/>
        <end position="176"/>
    </location>
</feature>
<dbReference type="AlphaFoldDB" id="A0A482TCL4"/>
<dbReference type="InterPro" id="IPR010656">
    <property type="entry name" value="DctM"/>
</dbReference>
<accession>A0A482TCL4</accession>
<dbReference type="PANTHER" id="PTHR43849">
    <property type="entry name" value="BLL3936 PROTEIN"/>
    <property type="match status" value="1"/>
</dbReference>
<gene>
    <name evidence="3" type="ORF">ELS20_12300</name>
</gene>
<feature type="transmembrane region" description="Helical" evidence="1">
    <location>
        <begin position="683"/>
        <end position="709"/>
    </location>
</feature>
<feature type="transmembrane region" description="Helical" evidence="1">
    <location>
        <begin position="238"/>
        <end position="259"/>
    </location>
</feature>
<reference evidence="3 4" key="1">
    <citation type="submission" date="2018-12" db="EMBL/GenBank/DDBJ databases">
        <title>Draft genome sequence of Haloarcula hispinica strain 18.1, an halophilic archaeon isolated from Chott El Jerid of Southern Tunisia.</title>
        <authorList>
            <person name="Najjari A."/>
            <person name="Ben Dhia O."/>
            <person name="Ferjani R."/>
            <person name="Mahjoubi M."/>
            <person name="Sghaier H."/>
            <person name="Elshahed M."/>
            <person name="Ouzari H.I."/>
            <person name="Cherid A."/>
            <person name="Youssef N."/>
        </authorList>
    </citation>
    <scope>NUCLEOTIDE SEQUENCE [LARGE SCALE GENOMIC DNA]</scope>
    <source>
        <strain evidence="3 4">18.1</strain>
    </source>
</reference>
<feature type="transmembrane region" description="Helical" evidence="1">
    <location>
        <begin position="458"/>
        <end position="477"/>
    </location>
</feature>
<evidence type="ECO:0000313" key="4">
    <source>
        <dbReference type="Proteomes" id="UP000293535"/>
    </source>
</evidence>
<evidence type="ECO:0000256" key="1">
    <source>
        <dbReference type="SAM" id="Phobius"/>
    </source>
</evidence>
<dbReference type="InterPro" id="IPR011853">
    <property type="entry name" value="TRAP_DctM-Dct_fused"/>
</dbReference>
<feature type="transmembrane region" description="Helical" evidence="1">
    <location>
        <begin position="835"/>
        <end position="861"/>
    </location>
</feature>
<dbReference type="Pfam" id="PF06808">
    <property type="entry name" value="DctM"/>
    <property type="match status" value="2"/>
</dbReference>
<feature type="transmembrane region" description="Helical" evidence="1">
    <location>
        <begin position="716"/>
        <end position="737"/>
    </location>
</feature>
<feature type="transmembrane region" description="Helical" evidence="1">
    <location>
        <begin position="743"/>
        <end position="764"/>
    </location>
</feature>
<dbReference type="RefSeq" id="WP_129755754.1">
    <property type="nucleotide sequence ID" value="NZ_JAFKAA010000002.1"/>
</dbReference>
<keyword evidence="1" id="KW-0472">Membrane</keyword>
<sequence length="940" mass="98813">MTDDTRPDDGGEAVSDEEVDEVLQEIERKRSLRGWALVLVALIGISFSVFQMWLAAKGFVLSLSLPGVVSDPDQATEVVFASLQLLQINAVHVSFGLILTFLLYPGSTGDGPLSRRCIALGSLVDEKLGAEHPVSRVVHAIGDALAWAFLDAEMDRVTPSDFVFIALSVLSAAYFVTDFDEIQRMRALGLERGRPIQEVFTFLEPMAGLLGPLADTSYAFVLGAVGVLLVLEATRRAISLWLMVIVAAFIVYARFGVLIPQDAAYVGVLSIPELSWPSIIQNLWYNTENGVFGIPVTVSVQFIYIFILFGAFLEMSGAGKWFIDLAYGATGTRKGGPAKASILASGFMGTISGSSIANTVTTGAFTIPLMKRSGYSPEFSGGVEASASSGGQILPPVMGAAAFLIVQYTATPFADVIVVATIPAIVFFFGVWVMVHFEAVKEDIGGLDSSELVNIRSHLRSGWFYLVPLVLLLYYLIIERLSVARSAWFTLIAIGALIALVAAYSDETRARLGITLASLFGLTTLTQYFTGQGIFGYLFNRFVQATTAFPPLFNRIDGLVAADLAAEGALALPGPQPLGAAFSAALGNVGTLIILAGVLTLITRPRLDSPLLSFDNAVDDAAETTSDAIGRPELASNGLYKLGVFLGKSMESGARTAVPVVIAVAAAGIIPGVISVSGLGPNLVSLITAVAGGSLVLLLLVTAFSSIILGMGMPTTVTYIILVSLLAPALTEFGVPLLAAHLFILYFGVIADITPPVAVAAYAASGVAKSDAFETGIEAFSLSLNKAIVPFAFIVTPGIILLRRNPDAATLDIGDKYRVVGTADLLDVGYAIPEILIPVIGVFLGVVALAATVIGFAYAPVSRGERAAFAFSSLLLMAPALAVSGVYDLLGLVGIAGGEMTVLLDVVLRGVGLALFLFLMAKNRQRGGDPAVRSGTAEPA</sequence>
<feature type="transmembrane region" description="Helical" evidence="1">
    <location>
        <begin position="784"/>
        <end position="802"/>
    </location>
</feature>
<dbReference type="EMBL" id="RZIG01000002">
    <property type="protein sequence ID" value="RYJ10687.1"/>
    <property type="molecule type" value="Genomic_DNA"/>
</dbReference>